<keyword evidence="2" id="KW-1185">Reference proteome</keyword>
<dbReference type="HOGENOM" id="CLU_1652529_0_0_1"/>
<accession>F4R990</accession>
<dbReference type="RefSeq" id="XP_007405544.1">
    <property type="nucleotide sequence ID" value="XM_007405482.1"/>
</dbReference>
<gene>
    <name evidence="1" type="ORF">MELLADRAFT_102745</name>
</gene>
<dbReference type="EMBL" id="GL883093">
    <property type="protein sequence ID" value="EGG10942.1"/>
    <property type="molecule type" value="Genomic_DNA"/>
</dbReference>
<dbReference type="VEuPathDB" id="FungiDB:MELLADRAFT_102745"/>
<proteinExistence type="predicted"/>
<evidence type="ECO:0000313" key="1">
    <source>
        <dbReference type="EMBL" id="EGG10942.1"/>
    </source>
</evidence>
<evidence type="ECO:0000313" key="2">
    <source>
        <dbReference type="Proteomes" id="UP000001072"/>
    </source>
</evidence>
<dbReference type="Proteomes" id="UP000001072">
    <property type="component" value="Unassembled WGS sequence"/>
</dbReference>
<dbReference type="AlphaFoldDB" id="F4R990"/>
<dbReference type="InParanoid" id="F4R990"/>
<name>F4R990_MELLP</name>
<sequence length="160" mass="17778">MSYIEKYTIDTLKLLIVFPGIDPDQCLNVDFHLASLVKPTVSSVMESRAILPWLQKPQMFDQEVVSAMQLDRSLITHKPKANKVDICSSEEELDSLPTFALPPHPVQPPVGPPRGVKRARVDAADSDTDDVQVVSSATSWPEGVTMAQMNQFWHPLLVLS</sequence>
<protein>
    <submittedName>
        <fullName evidence="1">Uncharacterized protein</fullName>
    </submittedName>
</protein>
<organism evidence="2">
    <name type="scientific">Melampsora larici-populina (strain 98AG31 / pathotype 3-4-7)</name>
    <name type="common">Poplar leaf rust fungus</name>
    <dbReference type="NCBI Taxonomy" id="747676"/>
    <lineage>
        <taxon>Eukaryota</taxon>
        <taxon>Fungi</taxon>
        <taxon>Dikarya</taxon>
        <taxon>Basidiomycota</taxon>
        <taxon>Pucciniomycotina</taxon>
        <taxon>Pucciniomycetes</taxon>
        <taxon>Pucciniales</taxon>
        <taxon>Melampsoraceae</taxon>
        <taxon>Melampsora</taxon>
    </lineage>
</organism>
<dbReference type="KEGG" id="mlr:MELLADRAFT_102745"/>
<dbReference type="GeneID" id="18921760"/>
<reference evidence="2" key="1">
    <citation type="journal article" date="2011" name="Proc. Natl. Acad. Sci. U.S.A.">
        <title>Obligate biotrophy features unraveled by the genomic analysis of rust fungi.</title>
        <authorList>
            <person name="Duplessis S."/>
            <person name="Cuomo C.A."/>
            <person name="Lin Y.-C."/>
            <person name="Aerts A."/>
            <person name="Tisserant E."/>
            <person name="Veneault-Fourrey C."/>
            <person name="Joly D.L."/>
            <person name="Hacquard S."/>
            <person name="Amselem J."/>
            <person name="Cantarel B.L."/>
            <person name="Chiu R."/>
            <person name="Coutinho P.M."/>
            <person name="Feau N."/>
            <person name="Field M."/>
            <person name="Frey P."/>
            <person name="Gelhaye E."/>
            <person name="Goldberg J."/>
            <person name="Grabherr M.G."/>
            <person name="Kodira C.D."/>
            <person name="Kohler A."/>
            <person name="Kuees U."/>
            <person name="Lindquist E.A."/>
            <person name="Lucas S.M."/>
            <person name="Mago R."/>
            <person name="Mauceli E."/>
            <person name="Morin E."/>
            <person name="Murat C."/>
            <person name="Pangilinan J.L."/>
            <person name="Park R."/>
            <person name="Pearson M."/>
            <person name="Quesneville H."/>
            <person name="Rouhier N."/>
            <person name="Sakthikumar S."/>
            <person name="Salamov A.A."/>
            <person name="Schmutz J."/>
            <person name="Selles B."/>
            <person name="Shapiro H."/>
            <person name="Tanguay P."/>
            <person name="Tuskan G.A."/>
            <person name="Henrissat B."/>
            <person name="Van de Peer Y."/>
            <person name="Rouze P."/>
            <person name="Ellis J.G."/>
            <person name="Dodds P.N."/>
            <person name="Schein J.E."/>
            <person name="Zhong S."/>
            <person name="Hamelin R.C."/>
            <person name="Grigoriev I.V."/>
            <person name="Szabo L.J."/>
            <person name="Martin F."/>
        </authorList>
    </citation>
    <scope>NUCLEOTIDE SEQUENCE [LARGE SCALE GENOMIC DNA]</scope>
    <source>
        <strain evidence="2">98AG31 / pathotype 3-4-7</strain>
    </source>
</reference>